<feature type="domain" description="Histidine kinase/HSP90-like ATPase" evidence="12">
    <location>
        <begin position="310"/>
        <end position="398"/>
    </location>
</feature>
<dbReference type="Pfam" id="PF07730">
    <property type="entry name" value="HisKA_3"/>
    <property type="match status" value="1"/>
</dbReference>
<evidence type="ECO:0000256" key="7">
    <source>
        <dbReference type="ARBA" id="ARBA00022840"/>
    </source>
</evidence>
<dbReference type="CDD" id="cd16917">
    <property type="entry name" value="HATPase_UhpB-NarQ-NarX-like"/>
    <property type="match status" value="1"/>
</dbReference>
<dbReference type="Proteomes" id="UP001432222">
    <property type="component" value="Chromosome"/>
</dbReference>
<feature type="transmembrane region" description="Helical" evidence="11">
    <location>
        <begin position="152"/>
        <end position="173"/>
    </location>
</feature>
<evidence type="ECO:0000259" key="13">
    <source>
        <dbReference type="Pfam" id="PF07730"/>
    </source>
</evidence>
<keyword evidence="6 15" id="KW-0418">Kinase</keyword>
<feature type="transmembrane region" description="Helical" evidence="11">
    <location>
        <begin position="96"/>
        <end position="116"/>
    </location>
</feature>
<dbReference type="EMBL" id="CP108110">
    <property type="protein sequence ID" value="WUQ87519.1"/>
    <property type="molecule type" value="Genomic_DNA"/>
</dbReference>
<keyword evidence="7" id="KW-0067">ATP-binding</keyword>
<evidence type="ECO:0000256" key="4">
    <source>
        <dbReference type="ARBA" id="ARBA00022679"/>
    </source>
</evidence>
<evidence type="ECO:0000256" key="3">
    <source>
        <dbReference type="ARBA" id="ARBA00022553"/>
    </source>
</evidence>
<accession>A0ABZ1U974</accession>
<protein>
    <recommendedName>
        <fullName evidence="2">histidine kinase</fullName>
        <ecNumber evidence="2">2.7.13.3</ecNumber>
    </recommendedName>
</protein>
<keyword evidence="16" id="KW-1185">Reference proteome</keyword>
<evidence type="ECO:0000256" key="8">
    <source>
        <dbReference type="ARBA" id="ARBA00023012"/>
    </source>
</evidence>
<keyword evidence="9" id="KW-0175">Coiled coil</keyword>
<keyword evidence="3" id="KW-0597">Phosphoprotein</keyword>
<dbReference type="InterPro" id="IPR050482">
    <property type="entry name" value="Sensor_HK_TwoCompSys"/>
</dbReference>
<dbReference type="Gene3D" id="3.30.565.10">
    <property type="entry name" value="Histidine kinase-like ATPase, C-terminal domain"/>
    <property type="match status" value="1"/>
</dbReference>
<keyword evidence="4" id="KW-0808">Transferase</keyword>
<evidence type="ECO:0000256" key="5">
    <source>
        <dbReference type="ARBA" id="ARBA00022741"/>
    </source>
</evidence>
<dbReference type="InterPro" id="IPR003594">
    <property type="entry name" value="HATPase_dom"/>
</dbReference>
<dbReference type="Pfam" id="PF23539">
    <property type="entry name" value="DUF7134"/>
    <property type="match status" value="1"/>
</dbReference>
<name>A0ABZ1U974_9ACTN</name>
<feature type="transmembrane region" description="Helical" evidence="11">
    <location>
        <begin position="123"/>
        <end position="140"/>
    </location>
</feature>
<comment type="catalytic activity">
    <reaction evidence="1">
        <text>ATP + protein L-histidine = ADP + protein N-phospho-L-histidine.</text>
        <dbReference type="EC" id="2.7.13.3"/>
    </reaction>
</comment>
<evidence type="ECO:0000256" key="10">
    <source>
        <dbReference type="SAM" id="MobiDB-lite"/>
    </source>
</evidence>
<proteinExistence type="predicted"/>
<feature type="region of interest" description="Disordered" evidence="10">
    <location>
        <begin position="406"/>
        <end position="433"/>
    </location>
</feature>
<dbReference type="PANTHER" id="PTHR24421">
    <property type="entry name" value="NITRATE/NITRITE SENSOR PROTEIN NARX-RELATED"/>
    <property type="match status" value="1"/>
</dbReference>
<feature type="coiled-coil region" evidence="9">
    <location>
        <begin position="176"/>
        <end position="203"/>
    </location>
</feature>
<evidence type="ECO:0000256" key="9">
    <source>
        <dbReference type="SAM" id="Coils"/>
    </source>
</evidence>
<evidence type="ECO:0000256" key="1">
    <source>
        <dbReference type="ARBA" id="ARBA00000085"/>
    </source>
</evidence>
<dbReference type="PANTHER" id="PTHR24421:SF10">
    <property type="entry name" value="NITRATE_NITRITE SENSOR PROTEIN NARQ"/>
    <property type="match status" value="1"/>
</dbReference>
<keyword evidence="8" id="KW-0902">Two-component regulatory system</keyword>
<feature type="transmembrane region" description="Helical" evidence="11">
    <location>
        <begin position="29"/>
        <end position="50"/>
    </location>
</feature>
<evidence type="ECO:0000256" key="2">
    <source>
        <dbReference type="ARBA" id="ARBA00012438"/>
    </source>
</evidence>
<dbReference type="Gene3D" id="1.20.5.1930">
    <property type="match status" value="1"/>
</dbReference>
<dbReference type="InterPro" id="IPR036890">
    <property type="entry name" value="HATPase_C_sf"/>
</dbReference>
<evidence type="ECO:0000256" key="6">
    <source>
        <dbReference type="ARBA" id="ARBA00022777"/>
    </source>
</evidence>
<dbReference type="SUPFAM" id="SSF55874">
    <property type="entry name" value="ATPase domain of HSP90 chaperone/DNA topoisomerase II/histidine kinase"/>
    <property type="match status" value="1"/>
</dbReference>
<organism evidence="15 16">
    <name type="scientific">Kitasatospora purpeofusca</name>
    <dbReference type="NCBI Taxonomy" id="67352"/>
    <lineage>
        <taxon>Bacteria</taxon>
        <taxon>Bacillati</taxon>
        <taxon>Actinomycetota</taxon>
        <taxon>Actinomycetes</taxon>
        <taxon>Kitasatosporales</taxon>
        <taxon>Streptomycetaceae</taxon>
        <taxon>Kitasatospora</taxon>
    </lineage>
</organism>
<evidence type="ECO:0000256" key="11">
    <source>
        <dbReference type="SAM" id="Phobius"/>
    </source>
</evidence>
<feature type="domain" description="Signal transduction histidine kinase subgroup 3 dimerisation and phosphoacceptor" evidence="13">
    <location>
        <begin position="200"/>
        <end position="264"/>
    </location>
</feature>
<evidence type="ECO:0000259" key="14">
    <source>
        <dbReference type="Pfam" id="PF23539"/>
    </source>
</evidence>
<gene>
    <name evidence="15" type="ORF">OHA16_33855</name>
</gene>
<dbReference type="EC" id="2.7.13.3" evidence="2"/>
<keyword evidence="5" id="KW-0547">Nucleotide-binding</keyword>
<evidence type="ECO:0000313" key="16">
    <source>
        <dbReference type="Proteomes" id="UP001432222"/>
    </source>
</evidence>
<keyword evidence="11" id="KW-1133">Transmembrane helix</keyword>
<dbReference type="InterPro" id="IPR055558">
    <property type="entry name" value="DUF7134"/>
</dbReference>
<keyword evidence="11" id="KW-0472">Membrane</keyword>
<sequence length="433" mass="46536">MITATAQQRSWGTRDTGPGLPRALCWQDVALALAAVVPELFYFGTVLTPWASWDQRLWMVLLALGEAAALVVRRRWPVAVFGVVWVISAGSDLLSWADALDYVPCFGLMIALYTVATQCRRPVAYAALFLTLVPLGLAIAETIGNYQGPRLASVLVANLAFYVPVTLVVWGFARWSRAAEEAAERQRQEVAEARLRVTQERVRIARELHDIVANAVAVIVMRAETARVTALEDPARGEAFRHIEDLGRSTMAELRHMLRLLRSSEAAVEDGYSHGLGDLDRLLADVRKAGVRISVETRGAPLRIDDSVSRTAYRLVQEAATNITKHAGPGTRAVVRITWDRALLIEVVDDGAGRPPDDRQELSTGHGLLGLRERVALYGGLLSAAPYGPGYRVAAALPVSMAAGAAPGAGGTGAGAGAARPAEGVSGRRRRGG</sequence>
<dbReference type="InterPro" id="IPR011712">
    <property type="entry name" value="Sig_transdc_His_kin_sub3_dim/P"/>
</dbReference>
<feature type="compositionally biased region" description="Gly residues" evidence="10">
    <location>
        <begin position="407"/>
        <end position="416"/>
    </location>
</feature>
<evidence type="ECO:0000313" key="15">
    <source>
        <dbReference type="EMBL" id="WUQ87519.1"/>
    </source>
</evidence>
<evidence type="ECO:0000259" key="12">
    <source>
        <dbReference type="Pfam" id="PF02518"/>
    </source>
</evidence>
<dbReference type="GO" id="GO:0016301">
    <property type="term" value="F:kinase activity"/>
    <property type="evidence" value="ECO:0007669"/>
    <property type="project" value="UniProtKB-KW"/>
</dbReference>
<feature type="domain" description="DUF7134" evidence="14">
    <location>
        <begin position="26"/>
        <end position="178"/>
    </location>
</feature>
<dbReference type="Pfam" id="PF02518">
    <property type="entry name" value="HATPase_c"/>
    <property type="match status" value="1"/>
</dbReference>
<dbReference type="RefSeq" id="WP_328958078.1">
    <property type="nucleotide sequence ID" value="NZ_CP108110.1"/>
</dbReference>
<reference evidence="15" key="1">
    <citation type="submission" date="2022-10" db="EMBL/GenBank/DDBJ databases">
        <title>The complete genomes of actinobacterial strains from the NBC collection.</title>
        <authorList>
            <person name="Joergensen T.S."/>
            <person name="Alvarez Arevalo M."/>
            <person name="Sterndorff E.B."/>
            <person name="Faurdal D."/>
            <person name="Vuksanovic O."/>
            <person name="Mourched A.-S."/>
            <person name="Charusanti P."/>
            <person name="Shaw S."/>
            <person name="Blin K."/>
            <person name="Weber T."/>
        </authorList>
    </citation>
    <scope>NUCLEOTIDE SEQUENCE</scope>
    <source>
        <strain evidence="15">NBC_00222</strain>
    </source>
</reference>
<keyword evidence="11" id="KW-0812">Transmembrane</keyword>